<keyword evidence="2" id="KW-1185">Reference proteome</keyword>
<dbReference type="AlphaFoldDB" id="A0A0V1FGT3"/>
<name>A0A0V1FGT3_TRIPS</name>
<organism evidence="1 2">
    <name type="scientific">Trichinella pseudospiralis</name>
    <name type="common">Parasitic roundworm</name>
    <dbReference type="NCBI Taxonomy" id="6337"/>
    <lineage>
        <taxon>Eukaryota</taxon>
        <taxon>Metazoa</taxon>
        <taxon>Ecdysozoa</taxon>
        <taxon>Nematoda</taxon>
        <taxon>Enoplea</taxon>
        <taxon>Dorylaimia</taxon>
        <taxon>Trichinellida</taxon>
        <taxon>Trichinellidae</taxon>
        <taxon>Trichinella</taxon>
    </lineage>
</organism>
<gene>
    <name evidence="1" type="ORF">T4D_2907</name>
</gene>
<sequence>MHIGWPSAVWGCGLDVLDVRLRALMRTAVSFVNSVDQHATVIFAVSVSSKAGEPDQSWVNTSQSVSLCRPTSIASSSRFTLLSISLTSQFFEH</sequence>
<proteinExistence type="predicted"/>
<evidence type="ECO:0000313" key="2">
    <source>
        <dbReference type="Proteomes" id="UP000054995"/>
    </source>
</evidence>
<dbReference type="EMBL" id="JYDT01000094">
    <property type="protein sequence ID" value="KRY85271.1"/>
    <property type="molecule type" value="Genomic_DNA"/>
</dbReference>
<evidence type="ECO:0000313" key="1">
    <source>
        <dbReference type="EMBL" id="KRY85271.1"/>
    </source>
</evidence>
<dbReference type="Proteomes" id="UP000054995">
    <property type="component" value="Unassembled WGS sequence"/>
</dbReference>
<protein>
    <submittedName>
        <fullName evidence="1">Uncharacterized protein</fullName>
    </submittedName>
</protein>
<reference evidence="1 2" key="1">
    <citation type="submission" date="2015-01" db="EMBL/GenBank/DDBJ databases">
        <title>Evolution of Trichinella species and genotypes.</title>
        <authorList>
            <person name="Korhonen P.K."/>
            <person name="Edoardo P."/>
            <person name="Giuseppe L.R."/>
            <person name="Gasser R.B."/>
        </authorList>
    </citation>
    <scope>NUCLEOTIDE SEQUENCE [LARGE SCALE GENOMIC DNA]</scope>
    <source>
        <strain evidence="1">ISS470</strain>
    </source>
</reference>
<comment type="caution">
    <text evidence="1">The sequence shown here is derived from an EMBL/GenBank/DDBJ whole genome shotgun (WGS) entry which is preliminary data.</text>
</comment>
<accession>A0A0V1FGT3</accession>